<proteinExistence type="predicted"/>
<dbReference type="Proteomes" id="UP000653076">
    <property type="component" value="Unassembled WGS sequence"/>
</dbReference>
<comment type="caution">
    <text evidence="1">The sequence shown here is derived from an EMBL/GenBank/DDBJ whole genome shotgun (WGS) entry which is preliminary data.</text>
</comment>
<evidence type="ECO:0000313" key="1">
    <source>
        <dbReference type="EMBL" id="GIJ25460.1"/>
    </source>
</evidence>
<name>A0ABQ4J612_9ACTN</name>
<gene>
    <name evidence="1" type="ORF">Vqi01_06220</name>
</gene>
<protein>
    <submittedName>
        <fullName evidence="1">Uncharacterized protein</fullName>
    </submittedName>
</protein>
<evidence type="ECO:0000313" key="2">
    <source>
        <dbReference type="Proteomes" id="UP000653076"/>
    </source>
</evidence>
<reference evidence="1 2" key="1">
    <citation type="submission" date="2021-01" db="EMBL/GenBank/DDBJ databases">
        <title>Whole genome shotgun sequence of Verrucosispora qiuiae NBRC 106684.</title>
        <authorList>
            <person name="Komaki H."/>
            <person name="Tamura T."/>
        </authorList>
    </citation>
    <scope>NUCLEOTIDE SEQUENCE [LARGE SCALE GENOMIC DNA]</scope>
    <source>
        <strain evidence="1 2">NBRC 106684</strain>
    </source>
</reference>
<organism evidence="1 2">
    <name type="scientific">Micromonospora qiuiae</name>
    <dbReference type="NCBI Taxonomy" id="502268"/>
    <lineage>
        <taxon>Bacteria</taxon>
        <taxon>Bacillati</taxon>
        <taxon>Actinomycetota</taxon>
        <taxon>Actinomycetes</taxon>
        <taxon>Micromonosporales</taxon>
        <taxon>Micromonosporaceae</taxon>
        <taxon>Micromonospora</taxon>
    </lineage>
</organism>
<accession>A0ABQ4J612</accession>
<dbReference type="RefSeq" id="WP_204032769.1">
    <property type="nucleotide sequence ID" value="NZ_BOPC01000009.1"/>
</dbReference>
<dbReference type="EMBL" id="BOPC01000009">
    <property type="protein sequence ID" value="GIJ25460.1"/>
    <property type="molecule type" value="Genomic_DNA"/>
</dbReference>
<keyword evidence="2" id="KW-1185">Reference proteome</keyword>
<sequence>MEIGRLYESPLTEIAPHGPEALFAADDVDRIDEILKPVRATAAPTHEAA</sequence>